<name>A0A645D3H8_9ZZZZ</name>
<proteinExistence type="predicted"/>
<dbReference type="AlphaFoldDB" id="A0A645D3H8"/>
<evidence type="ECO:0000313" key="1">
    <source>
        <dbReference type="EMBL" id="MPM83844.1"/>
    </source>
</evidence>
<protein>
    <submittedName>
        <fullName evidence="1">Uncharacterized protein</fullName>
    </submittedName>
</protein>
<organism evidence="1">
    <name type="scientific">bioreactor metagenome</name>
    <dbReference type="NCBI Taxonomy" id="1076179"/>
    <lineage>
        <taxon>unclassified sequences</taxon>
        <taxon>metagenomes</taxon>
        <taxon>ecological metagenomes</taxon>
    </lineage>
</organism>
<accession>A0A645D3H8</accession>
<reference evidence="1" key="1">
    <citation type="submission" date="2019-08" db="EMBL/GenBank/DDBJ databases">
        <authorList>
            <person name="Kucharzyk K."/>
            <person name="Murdoch R.W."/>
            <person name="Higgins S."/>
            <person name="Loffler F."/>
        </authorList>
    </citation>
    <scope>NUCLEOTIDE SEQUENCE</scope>
</reference>
<sequence>MYQAGLAAIGWLVFDVGTPGLEIAHIGDGRDFQPFIAARRPDLNIVGDAGIEAKIARAQAFDAVGQAKAFAGILGVFKHLFQLGS</sequence>
<gene>
    <name evidence="1" type="ORF">SDC9_130913</name>
</gene>
<dbReference type="EMBL" id="VSSQ01032550">
    <property type="protein sequence ID" value="MPM83844.1"/>
    <property type="molecule type" value="Genomic_DNA"/>
</dbReference>
<comment type="caution">
    <text evidence="1">The sequence shown here is derived from an EMBL/GenBank/DDBJ whole genome shotgun (WGS) entry which is preliminary data.</text>
</comment>